<proteinExistence type="predicted"/>
<accession>A0AAP5I8W2</accession>
<feature type="region of interest" description="Disordered" evidence="10">
    <location>
        <begin position="334"/>
        <end position="368"/>
    </location>
</feature>
<dbReference type="SMART" id="SM00220">
    <property type="entry name" value="S_TKc"/>
    <property type="match status" value="1"/>
</dbReference>
<dbReference type="RefSeq" id="WP_208340209.1">
    <property type="nucleotide sequence ID" value="NZ_CAWQFN010000620.1"/>
</dbReference>
<keyword evidence="4 9" id="KW-0547">Nucleotide-binding</keyword>
<dbReference type="GO" id="GO:0004674">
    <property type="term" value="F:protein serine/threonine kinase activity"/>
    <property type="evidence" value="ECO:0007669"/>
    <property type="project" value="UniProtKB-KW"/>
</dbReference>
<dbReference type="PROSITE" id="PS00107">
    <property type="entry name" value="PROTEIN_KINASE_ATP"/>
    <property type="match status" value="1"/>
</dbReference>
<reference evidence="13" key="1">
    <citation type="journal article" date="2021" name="Science">
        <title>Hunting the eagle killer: A cyanobacterial neurotoxin causes vacuolar myelinopathy.</title>
        <authorList>
            <person name="Breinlinger S."/>
            <person name="Phillips T.J."/>
            <person name="Haram B.N."/>
            <person name="Mares J."/>
            <person name="Martinez Yerena J.A."/>
            <person name="Hrouzek P."/>
            <person name="Sobotka R."/>
            <person name="Henderson W.M."/>
            <person name="Schmieder P."/>
            <person name="Williams S.M."/>
            <person name="Lauderdale J.D."/>
            <person name="Wilde H.D."/>
            <person name="Gerrin W."/>
            <person name="Kust A."/>
            <person name="Washington J.W."/>
            <person name="Wagner C."/>
            <person name="Geier B."/>
            <person name="Liebeke M."/>
            <person name="Enke H."/>
            <person name="Niedermeyer T.H.J."/>
            <person name="Wilde S.B."/>
        </authorList>
    </citation>
    <scope>NUCLEOTIDE SEQUENCE [LARGE SCALE GENOMIC DNA]</scope>
    <source>
        <strain evidence="13">Thurmond2011</strain>
    </source>
</reference>
<keyword evidence="13" id="KW-1185">Reference proteome</keyword>
<comment type="catalytic activity">
    <reaction evidence="7">
        <text>L-threonyl-[protein] + ATP = O-phospho-L-threonyl-[protein] + ADP + H(+)</text>
        <dbReference type="Rhea" id="RHEA:46608"/>
        <dbReference type="Rhea" id="RHEA-COMP:11060"/>
        <dbReference type="Rhea" id="RHEA-COMP:11605"/>
        <dbReference type="ChEBI" id="CHEBI:15378"/>
        <dbReference type="ChEBI" id="CHEBI:30013"/>
        <dbReference type="ChEBI" id="CHEBI:30616"/>
        <dbReference type="ChEBI" id="CHEBI:61977"/>
        <dbReference type="ChEBI" id="CHEBI:456216"/>
        <dbReference type="EC" id="2.7.11.1"/>
    </reaction>
</comment>
<dbReference type="AlphaFoldDB" id="A0AAP5I8W2"/>
<feature type="domain" description="Protein kinase" evidence="11">
    <location>
        <begin position="13"/>
        <end position="276"/>
    </location>
</feature>
<dbReference type="PANTHER" id="PTHR24363:SF0">
    <property type="entry name" value="SERINE_THREONINE KINASE LIKE DOMAIN CONTAINING 1"/>
    <property type="match status" value="1"/>
</dbReference>
<evidence type="ECO:0000313" key="12">
    <source>
        <dbReference type="EMBL" id="MDR9896819.1"/>
    </source>
</evidence>
<organism evidence="12 13">
    <name type="scientific">Aetokthonos hydrillicola Thurmond2011</name>
    <dbReference type="NCBI Taxonomy" id="2712845"/>
    <lineage>
        <taxon>Bacteria</taxon>
        <taxon>Bacillati</taxon>
        <taxon>Cyanobacteriota</taxon>
        <taxon>Cyanophyceae</taxon>
        <taxon>Nostocales</taxon>
        <taxon>Hapalosiphonaceae</taxon>
        <taxon>Aetokthonos</taxon>
    </lineage>
</organism>
<comment type="caution">
    <text evidence="12">The sequence shown here is derived from an EMBL/GenBank/DDBJ whole genome shotgun (WGS) entry which is preliminary data.</text>
</comment>
<evidence type="ECO:0000259" key="11">
    <source>
        <dbReference type="PROSITE" id="PS50011"/>
    </source>
</evidence>
<evidence type="ECO:0000256" key="1">
    <source>
        <dbReference type="ARBA" id="ARBA00012513"/>
    </source>
</evidence>
<name>A0AAP5I8W2_9CYAN</name>
<evidence type="ECO:0000256" key="8">
    <source>
        <dbReference type="ARBA" id="ARBA00048679"/>
    </source>
</evidence>
<evidence type="ECO:0000256" key="7">
    <source>
        <dbReference type="ARBA" id="ARBA00047899"/>
    </source>
</evidence>
<evidence type="ECO:0000256" key="10">
    <source>
        <dbReference type="SAM" id="MobiDB-lite"/>
    </source>
</evidence>
<dbReference type="InterPro" id="IPR011009">
    <property type="entry name" value="Kinase-like_dom_sf"/>
</dbReference>
<evidence type="ECO:0000256" key="6">
    <source>
        <dbReference type="ARBA" id="ARBA00022840"/>
    </source>
</evidence>
<dbReference type="InterPro" id="IPR000719">
    <property type="entry name" value="Prot_kinase_dom"/>
</dbReference>
<dbReference type="EMBL" id="JAALHA020000009">
    <property type="protein sequence ID" value="MDR9896819.1"/>
    <property type="molecule type" value="Genomic_DNA"/>
</dbReference>
<dbReference type="EC" id="2.7.11.1" evidence="1"/>
<evidence type="ECO:0000256" key="5">
    <source>
        <dbReference type="ARBA" id="ARBA00022777"/>
    </source>
</evidence>
<keyword evidence="5 12" id="KW-0418">Kinase</keyword>
<sequence length="368" mass="42284">MGLTQGDIVHGQYQIIRLLGTGNFGETYLAEDLHSRRDLRALKRFNFMSNDPQRIKIAEDLFEREAKVLHSLNDHNRQIPKFYANFPENQDFYLVQEFITGNNLAEELRQRTRLKKEDVVELLKDVLEILQFIHSDKINIIHRDIKPENLMKRDQDGKIVLIDFGAVKEVLAQAANTSPRQTPTRIYTENYAPREQRQGYPQPNSDIYALGITAIQAWMGKEPQNLKDYDTGEIIWNDDIEFKDPLAKILEKMVHENYRHRYQSADEVLNDIKEYQGTHVVSPRSTQPGGIQPASILSRPNIPQWLKFLFIAAVGTSILVGIVKVFMNHAPPIPTPQPTNSSEKLPSDCPPFIPPKHPCLQQKQSNSK</sequence>
<keyword evidence="6 9" id="KW-0067">ATP-binding</keyword>
<dbReference type="GO" id="GO:0005524">
    <property type="term" value="F:ATP binding"/>
    <property type="evidence" value="ECO:0007669"/>
    <property type="project" value="UniProtKB-UniRule"/>
</dbReference>
<evidence type="ECO:0000256" key="9">
    <source>
        <dbReference type="PROSITE-ProRule" id="PRU10141"/>
    </source>
</evidence>
<evidence type="ECO:0000256" key="4">
    <source>
        <dbReference type="ARBA" id="ARBA00022741"/>
    </source>
</evidence>
<dbReference type="Gene3D" id="1.10.510.10">
    <property type="entry name" value="Transferase(Phosphotransferase) domain 1"/>
    <property type="match status" value="1"/>
</dbReference>
<protein>
    <recommendedName>
        <fullName evidence="1">non-specific serine/threonine protein kinase</fullName>
        <ecNumber evidence="1">2.7.11.1</ecNumber>
    </recommendedName>
</protein>
<dbReference type="InterPro" id="IPR017441">
    <property type="entry name" value="Protein_kinase_ATP_BS"/>
</dbReference>
<keyword evidence="3" id="KW-0808">Transferase</keyword>
<comment type="catalytic activity">
    <reaction evidence="8">
        <text>L-seryl-[protein] + ATP = O-phospho-L-seryl-[protein] + ADP + H(+)</text>
        <dbReference type="Rhea" id="RHEA:17989"/>
        <dbReference type="Rhea" id="RHEA-COMP:9863"/>
        <dbReference type="Rhea" id="RHEA-COMP:11604"/>
        <dbReference type="ChEBI" id="CHEBI:15378"/>
        <dbReference type="ChEBI" id="CHEBI:29999"/>
        <dbReference type="ChEBI" id="CHEBI:30616"/>
        <dbReference type="ChEBI" id="CHEBI:83421"/>
        <dbReference type="ChEBI" id="CHEBI:456216"/>
        <dbReference type="EC" id="2.7.11.1"/>
    </reaction>
</comment>
<dbReference type="PROSITE" id="PS50011">
    <property type="entry name" value="PROTEIN_KINASE_DOM"/>
    <property type="match status" value="1"/>
</dbReference>
<dbReference type="SUPFAM" id="SSF56112">
    <property type="entry name" value="Protein kinase-like (PK-like)"/>
    <property type="match status" value="1"/>
</dbReference>
<evidence type="ECO:0000256" key="3">
    <source>
        <dbReference type="ARBA" id="ARBA00022679"/>
    </source>
</evidence>
<gene>
    <name evidence="12" type="ORF">G7B40_019945</name>
</gene>
<dbReference type="PANTHER" id="PTHR24363">
    <property type="entry name" value="SERINE/THREONINE PROTEIN KINASE"/>
    <property type="match status" value="1"/>
</dbReference>
<dbReference type="CDD" id="cd14014">
    <property type="entry name" value="STKc_PknB_like"/>
    <property type="match status" value="1"/>
</dbReference>
<feature type="binding site" evidence="9">
    <location>
        <position position="43"/>
    </location>
    <ligand>
        <name>ATP</name>
        <dbReference type="ChEBI" id="CHEBI:30616"/>
    </ligand>
</feature>
<dbReference type="Pfam" id="PF00069">
    <property type="entry name" value="Pkinase"/>
    <property type="match status" value="1"/>
</dbReference>
<feature type="compositionally biased region" description="Pro residues" evidence="10">
    <location>
        <begin position="348"/>
        <end position="357"/>
    </location>
</feature>
<dbReference type="Proteomes" id="UP000667802">
    <property type="component" value="Unassembled WGS sequence"/>
</dbReference>
<evidence type="ECO:0000313" key="13">
    <source>
        <dbReference type="Proteomes" id="UP000667802"/>
    </source>
</evidence>
<keyword evidence="2 12" id="KW-0723">Serine/threonine-protein kinase</keyword>
<evidence type="ECO:0000256" key="2">
    <source>
        <dbReference type="ARBA" id="ARBA00022527"/>
    </source>
</evidence>